<feature type="compositionally biased region" description="Polar residues" evidence="1">
    <location>
        <begin position="34"/>
        <end position="54"/>
    </location>
</feature>
<dbReference type="RefSeq" id="WP_014275629.1">
    <property type="nucleotide sequence ID" value="NZ_BIMW01000090.1"/>
</dbReference>
<organism evidence="2 3">
    <name type="scientific">Limnospira platensis NIES-46</name>
    <dbReference type="NCBI Taxonomy" id="1236695"/>
    <lineage>
        <taxon>Bacteria</taxon>
        <taxon>Bacillati</taxon>
        <taxon>Cyanobacteriota</taxon>
        <taxon>Cyanophyceae</taxon>
        <taxon>Oscillatoriophycideae</taxon>
        <taxon>Oscillatoriales</taxon>
        <taxon>Sirenicapillariaceae</taxon>
        <taxon>Limnospira</taxon>
    </lineage>
</organism>
<name>A0A5M3T348_LIMPL</name>
<evidence type="ECO:0000256" key="1">
    <source>
        <dbReference type="SAM" id="MobiDB-lite"/>
    </source>
</evidence>
<proteinExistence type="predicted"/>
<dbReference type="EMBL" id="BIMW01000090">
    <property type="protein sequence ID" value="GCE94163.1"/>
    <property type="molecule type" value="Genomic_DNA"/>
</dbReference>
<comment type="caution">
    <text evidence="2">The sequence shown here is derived from an EMBL/GenBank/DDBJ whole genome shotgun (WGS) entry which is preliminary data.</text>
</comment>
<reference evidence="2 3" key="1">
    <citation type="journal article" date="2019" name="J Genomics">
        <title>The Draft Genome of a Hydrogen-producing Cyanobacterium, Arthrospira platensis NIES-46.</title>
        <authorList>
            <person name="Suzuki S."/>
            <person name="Yamaguchi H."/>
            <person name="Kawachi M."/>
        </authorList>
    </citation>
    <scope>NUCLEOTIDE SEQUENCE [LARGE SCALE GENOMIC DNA]</scope>
    <source>
        <strain evidence="2 3">NIES-46</strain>
    </source>
</reference>
<protein>
    <recommendedName>
        <fullName evidence="4">GerMN domain-containing protein</fullName>
    </recommendedName>
</protein>
<evidence type="ECO:0000313" key="3">
    <source>
        <dbReference type="Proteomes" id="UP000326169"/>
    </source>
</evidence>
<sequence>MISIQHLLPPVLTTVMIVILTSCSSNVPIDESSETPINQPDPQTSGETTISKPETSPVPPPLKEPTAPPANTIPVTLYQADSACQNLVPRRTTLPAEQSLELAVRQVLDNYESADFSLGYRIIRHQHTITIDFRVPSNSPRVFTSLSSCEQLALFGSLRQTLTSNPVWQIQQVHFTNRGQEIVL</sequence>
<dbReference type="GeneID" id="301683068"/>
<feature type="compositionally biased region" description="Pro residues" evidence="1">
    <location>
        <begin position="56"/>
        <end position="68"/>
    </location>
</feature>
<feature type="region of interest" description="Disordered" evidence="1">
    <location>
        <begin position="30"/>
        <end position="68"/>
    </location>
</feature>
<evidence type="ECO:0000313" key="2">
    <source>
        <dbReference type="EMBL" id="GCE94163.1"/>
    </source>
</evidence>
<accession>A0A5M3T348</accession>
<evidence type="ECO:0008006" key="4">
    <source>
        <dbReference type="Google" id="ProtNLM"/>
    </source>
</evidence>
<keyword evidence="3" id="KW-1185">Reference proteome</keyword>
<dbReference type="Proteomes" id="UP000326169">
    <property type="component" value="Unassembled WGS sequence"/>
</dbReference>
<gene>
    <name evidence="2" type="ORF">NIES46_22160</name>
</gene>